<evidence type="ECO:0000313" key="1">
    <source>
        <dbReference type="EnsemblMetazoa" id="MESCA006536-PA"/>
    </source>
</evidence>
<dbReference type="EMBL" id="CAQQ02174393">
    <property type="status" value="NOT_ANNOTATED_CDS"/>
    <property type="molecule type" value="Genomic_DNA"/>
</dbReference>
<dbReference type="Proteomes" id="UP000015102">
    <property type="component" value="Unassembled WGS sequence"/>
</dbReference>
<dbReference type="Gene3D" id="3.30.60.30">
    <property type="match status" value="1"/>
</dbReference>
<sequence>MLKDFDELIRTNKTFLIALAASVPAGDKKGKSDCAQVCTFNYEPICAEPENGNGKPLSFGNECLGQKRLKDFPSDISKYLGNPTLDTIMIPHHHHRHHHNS</sequence>
<accession>T1GS86</accession>
<dbReference type="HOGENOM" id="CLU_2294854_0_0_1"/>
<proteinExistence type="predicted"/>
<protein>
    <recommendedName>
        <fullName evidence="3">Kazal-like domain-containing protein</fullName>
    </recommendedName>
</protein>
<reference evidence="1" key="2">
    <citation type="submission" date="2015-06" db="UniProtKB">
        <authorList>
            <consortium name="EnsemblMetazoa"/>
        </authorList>
    </citation>
    <scope>IDENTIFICATION</scope>
</reference>
<dbReference type="EMBL" id="CAQQ02174392">
    <property type="status" value="NOT_ANNOTATED_CDS"/>
    <property type="molecule type" value="Genomic_DNA"/>
</dbReference>
<keyword evidence="2" id="KW-1185">Reference proteome</keyword>
<evidence type="ECO:0008006" key="3">
    <source>
        <dbReference type="Google" id="ProtNLM"/>
    </source>
</evidence>
<dbReference type="EnsemblMetazoa" id="MESCA006536-RA">
    <property type="protein sequence ID" value="MESCA006536-PA"/>
    <property type="gene ID" value="MESCA006536"/>
</dbReference>
<reference evidence="2" key="1">
    <citation type="submission" date="2013-02" db="EMBL/GenBank/DDBJ databases">
        <authorList>
            <person name="Hughes D."/>
        </authorList>
    </citation>
    <scope>NUCLEOTIDE SEQUENCE</scope>
    <source>
        <strain>Durham</strain>
        <strain evidence="2">NC isolate 2 -- Noor lab</strain>
    </source>
</reference>
<evidence type="ECO:0000313" key="2">
    <source>
        <dbReference type="Proteomes" id="UP000015102"/>
    </source>
</evidence>
<organism evidence="1 2">
    <name type="scientific">Megaselia scalaris</name>
    <name type="common">Humpbacked fly</name>
    <name type="synonym">Phora scalaris</name>
    <dbReference type="NCBI Taxonomy" id="36166"/>
    <lineage>
        <taxon>Eukaryota</taxon>
        <taxon>Metazoa</taxon>
        <taxon>Ecdysozoa</taxon>
        <taxon>Arthropoda</taxon>
        <taxon>Hexapoda</taxon>
        <taxon>Insecta</taxon>
        <taxon>Pterygota</taxon>
        <taxon>Neoptera</taxon>
        <taxon>Endopterygota</taxon>
        <taxon>Diptera</taxon>
        <taxon>Brachycera</taxon>
        <taxon>Muscomorpha</taxon>
        <taxon>Platypezoidea</taxon>
        <taxon>Phoridae</taxon>
        <taxon>Megaseliini</taxon>
        <taxon>Megaselia</taxon>
    </lineage>
</organism>
<name>T1GS86_MEGSC</name>
<dbReference type="AlphaFoldDB" id="T1GS86"/>